<dbReference type="AlphaFoldDB" id="A0A382NX45"/>
<keyword evidence="1" id="KW-0812">Transmembrane</keyword>
<evidence type="ECO:0000313" key="2">
    <source>
        <dbReference type="EMBL" id="SVC65723.1"/>
    </source>
</evidence>
<evidence type="ECO:0000256" key="1">
    <source>
        <dbReference type="SAM" id="Phobius"/>
    </source>
</evidence>
<dbReference type="EMBL" id="UINC01103384">
    <property type="protein sequence ID" value="SVC65723.1"/>
    <property type="molecule type" value="Genomic_DNA"/>
</dbReference>
<feature type="transmembrane region" description="Helical" evidence="1">
    <location>
        <begin position="27"/>
        <end position="43"/>
    </location>
</feature>
<gene>
    <name evidence="2" type="ORF">METZ01_LOCUS318577</name>
</gene>
<keyword evidence="1" id="KW-1133">Transmembrane helix</keyword>
<keyword evidence="1" id="KW-0472">Membrane</keyword>
<reference evidence="2" key="1">
    <citation type="submission" date="2018-05" db="EMBL/GenBank/DDBJ databases">
        <authorList>
            <person name="Lanie J.A."/>
            <person name="Ng W.-L."/>
            <person name="Kazmierczak K.M."/>
            <person name="Andrzejewski T.M."/>
            <person name="Davidsen T.M."/>
            <person name="Wayne K.J."/>
            <person name="Tettelin H."/>
            <person name="Glass J.I."/>
            <person name="Rusch D."/>
            <person name="Podicherti R."/>
            <person name="Tsui H.-C.T."/>
            <person name="Winkler M.E."/>
        </authorList>
    </citation>
    <scope>NUCLEOTIDE SEQUENCE</scope>
</reference>
<organism evidence="2">
    <name type="scientific">marine metagenome</name>
    <dbReference type="NCBI Taxonomy" id="408172"/>
    <lineage>
        <taxon>unclassified sequences</taxon>
        <taxon>metagenomes</taxon>
        <taxon>ecological metagenomes</taxon>
    </lineage>
</organism>
<accession>A0A382NX45</accession>
<sequence>MTKTQKEIKRMTLNSSGGRPTSITRKILLWAFVIGFWFFFYWYRGQANKKPSVETTIETTVKTTTPKQQEPVNPKKEP</sequence>
<protein>
    <submittedName>
        <fullName evidence="2">Uncharacterized protein</fullName>
    </submittedName>
</protein>
<proteinExistence type="predicted"/>
<name>A0A382NX45_9ZZZZ</name>